<dbReference type="PROSITE" id="PS50088">
    <property type="entry name" value="ANK_REPEAT"/>
    <property type="match status" value="1"/>
</dbReference>
<dbReference type="GeneID" id="20242080"/>
<feature type="repeat" description="ANK" evidence="1">
    <location>
        <begin position="104"/>
        <end position="136"/>
    </location>
</feature>
<dbReference type="AlphaFoldDB" id="V4ACX7"/>
<dbReference type="EMBL" id="KB200367">
    <property type="protein sequence ID" value="ESP01834.1"/>
    <property type="molecule type" value="Genomic_DNA"/>
</dbReference>
<dbReference type="RefSeq" id="XP_009047514.1">
    <property type="nucleotide sequence ID" value="XM_009049266.1"/>
</dbReference>
<evidence type="ECO:0000313" key="3">
    <source>
        <dbReference type="Proteomes" id="UP000030746"/>
    </source>
</evidence>
<dbReference type="OrthoDB" id="6136302at2759"/>
<dbReference type="CTD" id="20242080"/>
<name>V4ACX7_LOTGI</name>
<dbReference type="Proteomes" id="UP000030746">
    <property type="component" value="Unassembled WGS sequence"/>
</dbReference>
<dbReference type="Pfam" id="PF12796">
    <property type="entry name" value="Ank_2"/>
    <property type="match status" value="1"/>
</dbReference>
<gene>
    <name evidence="2" type="ORF">LOTGIDRAFT_172391</name>
</gene>
<dbReference type="SUPFAM" id="SSF48403">
    <property type="entry name" value="Ankyrin repeat"/>
    <property type="match status" value="1"/>
</dbReference>
<dbReference type="HOGENOM" id="CLU_036750_0_0_1"/>
<sequence length="373" mass="43328">MAKKAHMSKRMAATVILKNRHYLQGLNLTNLIKNIRDEKLLPVEELASFKRNGLYINSLTSSSENIVHLLAQFYMDYLYIDFSFLFDYELDLINNDDVNVQDKGGKTVLILACMTNDRKLLEKLLIHEADLNIVDNHGRSALQYIDLTNNVYDLTCFNLLLSHGCRQSFNQPCLDGNTIVQNVLRFQSLWQIDQTVDFIKFLVNKYVNLQLLTSDDGDISYGQLSLEEFSSQSRNVLRQILYLSGGSIEQITQVLHFEVEESKASLSETLREKPSEKLIHCTNNLSLKEICRRFIRQNTGLTIHERISELNSMVGKPLTRFILFKDKDSKRFSLPDQFESFNDDYDSYDLNKENDDYENDYLVYKNCKYLNVV</sequence>
<dbReference type="Gene3D" id="1.25.40.20">
    <property type="entry name" value="Ankyrin repeat-containing domain"/>
    <property type="match status" value="1"/>
</dbReference>
<evidence type="ECO:0000313" key="2">
    <source>
        <dbReference type="EMBL" id="ESP01834.1"/>
    </source>
</evidence>
<organism evidence="2 3">
    <name type="scientific">Lottia gigantea</name>
    <name type="common">Giant owl limpet</name>
    <dbReference type="NCBI Taxonomy" id="225164"/>
    <lineage>
        <taxon>Eukaryota</taxon>
        <taxon>Metazoa</taxon>
        <taxon>Spiralia</taxon>
        <taxon>Lophotrochozoa</taxon>
        <taxon>Mollusca</taxon>
        <taxon>Gastropoda</taxon>
        <taxon>Patellogastropoda</taxon>
        <taxon>Lottioidea</taxon>
        <taxon>Lottiidae</taxon>
        <taxon>Lottia</taxon>
    </lineage>
</organism>
<dbReference type="InterPro" id="IPR002110">
    <property type="entry name" value="Ankyrin_rpt"/>
</dbReference>
<protein>
    <submittedName>
        <fullName evidence="2">Uncharacterized protein</fullName>
    </submittedName>
</protein>
<keyword evidence="1" id="KW-0040">ANK repeat</keyword>
<reference evidence="2 3" key="1">
    <citation type="journal article" date="2013" name="Nature">
        <title>Insights into bilaterian evolution from three spiralian genomes.</title>
        <authorList>
            <person name="Simakov O."/>
            <person name="Marletaz F."/>
            <person name="Cho S.J."/>
            <person name="Edsinger-Gonzales E."/>
            <person name="Havlak P."/>
            <person name="Hellsten U."/>
            <person name="Kuo D.H."/>
            <person name="Larsson T."/>
            <person name="Lv J."/>
            <person name="Arendt D."/>
            <person name="Savage R."/>
            <person name="Osoegawa K."/>
            <person name="de Jong P."/>
            <person name="Grimwood J."/>
            <person name="Chapman J.A."/>
            <person name="Shapiro H."/>
            <person name="Aerts A."/>
            <person name="Otillar R.P."/>
            <person name="Terry A.Y."/>
            <person name="Boore J.L."/>
            <person name="Grigoriev I.V."/>
            <person name="Lindberg D.R."/>
            <person name="Seaver E.C."/>
            <person name="Weisblat D.A."/>
            <person name="Putnam N.H."/>
            <person name="Rokhsar D.S."/>
        </authorList>
    </citation>
    <scope>NUCLEOTIDE SEQUENCE [LARGE SCALE GENOMIC DNA]</scope>
</reference>
<evidence type="ECO:0000256" key="1">
    <source>
        <dbReference type="PROSITE-ProRule" id="PRU00023"/>
    </source>
</evidence>
<dbReference type="KEGG" id="lgi:LOTGIDRAFT_172391"/>
<dbReference type="InterPro" id="IPR036770">
    <property type="entry name" value="Ankyrin_rpt-contain_sf"/>
</dbReference>
<accession>V4ACX7</accession>
<proteinExistence type="predicted"/>
<keyword evidence="3" id="KW-1185">Reference proteome</keyword>